<feature type="coiled-coil region" evidence="2">
    <location>
        <begin position="493"/>
        <end position="520"/>
    </location>
</feature>
<dbReference type="GO" id="GO:0030427">
    <property type="term" value="C:site of polarized growth"/>
    <property type="evidence" value="ECO:0007669"/>
    <property type="project" value="UniProtKB-ARBA"/>
</dbReference>
<evidence type="ECO:0000256" key="3">
    <source>
        <dbReference type="SAM" id="MobiDB-lite"/>
    </source>
</evidence>
<feature type="domain" description="Rab-GAP TBC" evidence="4">
    <location>
        <begin position="141"/>
        <end position="325"/>
    </location>
</feature>
<dbReference type="STRING" id="1173061.A0A0J9X4J4"/>
<accession>A0A0J9X4J4</accession>
<evidence type="ECO:0000256" key="1">
    <source>
        <dbReference type="ARBA" id="ARBA00022468"/>
    </source>
</evidence>
<sequence>MSEPSVSVYNDETDTVSIVSASAASFSTVISASKETGIDWDALVAVESRMVSEDSDYTLFVERLNLVKDEDFEETHYPLFSVPAVRNIIDTSGDKPFNDIPNIPTIAYDDSELSLWAALLADYRNVVMRVPKYANIMVRSGIPPALRGFAWKSMAEAGSPTLESLYDSLAAEWTPFVKIIGRDLNRTFPDIQMFRENGGDGQMKLGRVLRAYSAYDMQVGYCQGLTFLTGPLLLHMDDRDAFCVLVKLMEDYELRTMFTADMAGLQLRMYQFENLFADEFPDLYEHFTTLGVNSIYASQWFLSFFAVTCPLGMLVRIFDLTFAEGAIPTIMRVALSILKRNKHILMAFDDDEEILQHMLGRCLWDSYGLDADLLITDVTSIQSVTNERLRELEMDFGLGGKPIRSKVAKQEESGYSFLFPFFKWPAAPVAESVETASTKSAPKETDSRNSSRMSMVSYDSEVSTTTLSTTSRNASYRSSASSFTSYEPSLSKLSFANSENQTLRDKVAALTAEVEKLKFELQNRDRLRGDAPDSGEKIENPCCEKLRMELALVKTNEVLARQEIEQLKHALHTARQPTGPEAPQAKGWSLW</sequence>
<keyword evidence="6" id="KW-1185">Reference proteome</keyword>
<dbReference type="SMART" id="SM00164">
    <property type="entry name" value="TBC"/>
    <property type="match status" value="1"/>
</dbReference>
<dbReference type="FunFam" id="1.10.472.80:FF:000027">
    <property type="entry name" value="GTPase activating protein (Evi5)"/>
    <property type="match status" value="1"/>
</dbReference>
<protein>
    <recommendedName>
        <fullName evidence="4">Rab-GAP TBC domain-containing protein</fullName>
    </recommendedName>
</protein>
<organism evidence="5 6">
    <name type="scientific">Geotrichum candidum</name>
    <name type="common">Oospora lactis</name>
    <name type="synonym">Dipodascus geotrichum</name>
    <dbReference type="NCBI Taxonomy" id="1173061"/>
    <lineage>
        <taxon>Eukaryota</taxon>
        <taxon>Fungi</taxon>
        <taxon>Dikarya</taxon>
        <taxon>Ascomycota</taxon>
        <taxon>Saccharomycotina</taxon>
        <taxon>Dipodascomycetes</taxon>
        <taxon>Dipodascales</taxon>
        <taxon>Dipodascaceae</taxon>
        <taxon>Geotrichum</taxon>
    </lineage>
</organism>
<dbReference type="PROSITE" id="PS50086">
    <property type="entry name" value="TBC_RABGAP"/>
    <property type="match status" value="1"/>
</dbReference>
<keyword evidence="2" id="KW-0175">Coiled coil</keyword>
<dbReference type="PANTHER" id="PTHR47219:SF9">
    <property type="entry name" value="GTPASE ACTIVATING PROTEIN AND CENTROSOME-ASSOCIATED, ISOFORM B"/>
    <property type="match status" value="1"/>
</dbReference>
<dbReference type="InterPro" id="IPR000195">
    <property type="entry name" value="Rab-GAP-TBC_dom"/>
</dbReference>
<dbReference type="GO" id="GO:0005096">
    <property type="term" value="F:GTPase activator activity"/>
    <property type="evidence" value="ECO:0007669"/>
    <property type="project" value="UniProtKB-KW"/>
</dbReference>
<proteinExistence type="predicted"/>
<dbReference type="Pfam" id="PF00566">
    <property type="entry name" value="RabGAP-TBC"/>
    <property type="match status" value="1"/>
</dbReference>
<dbReference type="FunFam" id="1.10.8.270:FF:000001">
    <property type="entry name" value="TBC1 domain family member 1"/>
    <property type="match status" value="1"/>
</dbReference>
<evidence type="ECO:0000259" key="4">
    <source>
        <dbReference type="PROSITE" id="PS50086"/>
    </source>
</evidence>
<dbReference type="GO" id="GO:0031267">
    <property type="term" value="F:small GTPase binding"/>
    <property type="evidence" value="ECO:0007669"/>
    <property type="project" value="TreeGrafter"/>
</dbReference>
<feature type="region of interest" description="Disordered" evidence="3">
    <location>
        <begin position="433"/>
        <end position="458"/>
    </location>
</feature>
<evidence type="ECO:0000256" key="2">
    <source>
        <dbReference type="SAM" id="Coils"/>
    </source>
</evidence>
<dbReference type="OrthoDB" id="159449at2759"/>
<dbReference type="Gene3D" id="1.10.472.80">
    <property type="entry name" value="Ypt/Rab-GAP domain of gyp1p, domain 3"/>
    <property type="match status" value="1"/>
</dbReference>
<dbReference type="AlphaFoldDB" id="A0A0J9X4J4"/>
<dbReference type="InterPro" id="IPR035969">
    <property type="entry name" value="Rab-GAP_TBC_sf"/>
</dbReference>
<evidence type="ECO:0000313" key="6">
    <source>
        <dbReference type="Proteomes" id="UP000242525"/>
    </source>
</evidence>
<reference evidence="5" key="1">
    <citation type="submission" date="2014-03" db="EMBL/GenBank/DDBJ databases">
        <authorList>
            <person name="Casaregola S."/>
        </authorList>
    </citation>
    <scope>NUCLEOTIDE SEQUENCE [LARGE SCALE GENOMIC DNA]</scope>
    <source>
        <strain evidence="5">CLIB 918</strain>
    </source>
</reference>
<gene>
    <name evidence="5" type="ORF">BN980_GECA02s05180g</name>
</gene>
<keyword evidence="1" id="KW-0343">GTPase activation</keyword>
<dbReference type="Gene3D" id="1.10.8.270">
    <property type="entry name" value="putative rabgap domain of human tbc1 domain family member 14 like domains"/>
    <property type="match status" value="1"/>
</dbReference>
<evidence type="ECO:0000313" key="5">
    <source>
        <dbReference type="EMBL" id="CDO52052.1"/>
    </source>
</evidence>
<dbReference type="SUPFAM" id="SSF47923">
    <property type="entry name" value="Ypt/Rab-GAP domain of gyp1p"/>
    <property type="match status" value="2"/>
</dbReference>
<dbReference type="Proteomes" id="UP000242525">
    <property type="component" value="Unassembled WGS sequence"/>
</dbReference>
<comment type="caution">
    <text evidence="5">The sequence shown here is derived from an EMBL/GenBank/DDBJ whole genome shotgun (WGS) entry which is preliminary data.</text>
</comment>
<dbReference type="PANTHER" id="PTHR47219">
    <property type="entry name" value="RAB GTPASE-ACTIVATING PROTEIN 1-LIKE"/>
    <property type="match status" value="1"/>
</dbReference>
<dbReference type="Gene3D" id="1.10.10.750">
    <property type="entry name" value="Ypt/Rab-GAP domain of gyp1p, domain 1"/>
    <property type="match status" value="1"/>
</dbReference>
<feature type="region of interest" description="Disordered" evidence="3">
    <location>
        <begin position="572"/>
        <end position="591"/>
    </location>
</feature>
<dbReference type="InterPro" id="IPR050302">
    <property type="entry name" value="Rab_GAP_TBC_domain"/>
</dbReference>
<name>A0A0J9X4J4_GEOCN</name>
<dbReference type="EMBL" id="CCBN010000002">
    <property type="protein sequence ID" value="CDO52052.1"/>
    <property type="molecule type" value="Genomic_DNA"/>
</dbReference>